<dbReference type="InterPro" id="IPR005064">
    <property type="entry name" value="BUG"/>
</dbReference>
<keyword evidence="2" id="KW-0732">Signal</keyword>
<dbReference type="InterPro" id="IPR042100">
    <property type="entry name" value="Bug_dom1"/>
</dbReference>
<dbReference type="EMBL" id="PGFS01000001">
    <property type="protein sequence ID" value="MDH4574465.1"/>
    <property type="molecule type" value="Genomic_DNA"/>
</dbReference>
<comment type="similarity">
    <text evidence="1">Belongs to the UPF0065 (bug) family.</text>
</comment>
<dbReference type="Gene3D" id="3.40.190.10">
    <property type="entry name" value="Periplasmic binding protein-like II"/>
    <property type="match status" value="1"/>
</dbReference>
<accession>A0ABT6I9S6</accession>
<dbReference type="PANTHER" id="PTHR42928">
    <property type="entry name" value="TRICARBOXYLATE-BINDING PROTEIN"/>
    <property type="match status" value="1"/>
</dbReference>
<feature type="chain" id="PRO_5047216771" evidence="2">
    <location>
        <begin position="25"/>
        <end position="323"/>
    </location>
</feature>
<dbReference type="RefSeq" id="WP_110714966.1">
    <property type="nucleotide sequence ID" value="NZ_PGFS01000001.1"/>
</dbReference>
<feature type="signal peptide" evidence="2">
    <location>
        <begin position="1"/>
        <end position="24"/>
    </location>
</feature>
<dbReference type="PIRSF" id="PIRSF017082">
    <property type="entry name" value="YflP"/>
    <property type="match status" value="1"/>
</dbReference>
<dbReference type="CDD" id="cd07012">
    <property type="entry name" value="PBP2_Bug_TTT"/>
    <property type="match status" value="1"/>
</dbReference>
<dbReference type="Pfam" id="PF03401">
    <property type="entry name" value="TctC"/>
    <property type="match status" value="1"/>
</dbReference>
<comment type="caution">
    <text evidence="3">The sequence shown here is derived from an EMBL/GenBank/DDBJ whole genome shotgun (WGS) entry which is preliminary data.</text>
</comment>
<sequence>MKKTLSTLVVLSAGAMLATTPVQADDYPVRPIQVIVPYSAGGGTDLSARIMADTMKKYLDKSMVVRNQPGGGGSIGTSAVAHARPDGYTVGMGAQGPLAMLPHYGGVDYSLDDVEFLALMGRNLMVVAGCQGAPFDDAQGFVDYAEEHPGEVRVGNSGAGGANHIAMEGFADAAGIEVNSMPFGGASAAVTACVGGHIDAVVASPAEVLPQAQSGSIQPLLVMEDERIDVLPDTPVPKELGIDFTWSSWKGVIAPKGLPDDVKQTLSEALEKTFNDEDFRSRMKELGEFVDYRPGDAYRELAEKDSATAEKIIRQLGMYGVNQ</sequence>
<dbReference type="SUPFAM" id="SSF53850">
    <property type="entry name" value="Periplasmic binding protein-like II"/>
    <property type="match status" value="1"/>
</dbReference>
<reference evidence="3" key="2">
    <citation type="submission" date="2017-11" db="EMBL/GenBank/DDBJ databases">
        <authorList>
            <person name="Das S.K."/>
        </authorList>
    </citation>
    <scope>NUCLEOTIDE SEQUENCE</scope>
    <source>
        <strain evidence="3">S4-41</strain>
    </source>
</reference>
<protein>
    <submittedName>
        <fullName evidence="3">Tripartite tricarboxylate transporter substrate binding protein</fullName>
    </submittedName>
</protein>
<keyword evidence="4" id="KW-1185">Reference proteome</keyword>
<dbReference type="Gene3D" id="3.40.190.150">
    <property type="entry name" value="Bordetella uptake gene, domain 1"/>
    <property type="match status" value="1"/>
</dbReference>
<evidence type="ECO:0000256" key="1">
    <source>
        <dbReference type="ARBA" id="ARBA00006987"/>
    </source>
</evidence>
<dbReference type="Proteomes" id="UP001162135">
    <property type="component" value="Unassembled WGS sequence"/>
</dbReference>
<reference evidence="3" key="1">
    <citation type="journal article" date="2015" name="Antonie Van Leeuwenhoek">
        <title>Comparative 16S rRNA signatures and multilocus sequence analysis for the genus Salinicola and description of Salinicola acroporae sp. nov., isolated from coral Acropora digitifera.</title>
        <authorList>
            <person name="Lepcha R.T."/>
            <person name="Poddar A."/>
            <person name="Schumann P."/>
            <person name="Das S.K."/>
        </authorList>
    </citation>
    <scope>NUCLEOTIDE SEQUENCE</scope>
    <source>
        <strain evidence="3">S4-41</strain>
    </source>
</reference>
<dbReference type="PANTHER" id="PTHR42928:SF5">
    <property type="entry name" value="BLR1237 PROTEIN"/>
    <property type="match status" value="1"/>
</dbReference>
<proteinExistence type="inferred from homology"/>
<evidence type="ECO:0000313" key="4">
    <source>
        <dbReference type="Proteomes" id="UP001162135"/>
    </source>
</evidence>
<evidence type="ECO:0000313" key="3">
    <source>
        <dbReference type="EMBL" id="MDH4574465.1"/>
    </source>
</evidence>
<organism evidence="3 4">
    <name type="scientific">Salinicola acroporae</name>
    <dbReference type="NCBI Taxonomy" id="1541440"/>
    <lineage>
        <taxon>Bacteria</taxon>
        <taxon>Pseudomonadati</taxon>
        <taxon>Pseudomonadota</taxon>
        <taxon>Gammaproteobacteria</taxon>
        <taxon>Oceanospirillales</taxon>
        <taxon>Halomonadaceae</taxon>
        <taxon>Salinicola</taxon>
    </lineage>
</organism>
<name>A0ABT6I9S6_9GAMM</name>
<evidence type="ECO:0000256" key="2">
    <source>
        <dbReference type="SAM" id="SignalP"/>
    </source>
</evidence>
<gene>
    <name evidence="3" type="ORF">CUR86_19945</name>
</gene>